<keyword evidence="1" id="KW-0472">Membrane</keyword>
<dbReference type="OrthoDB" id="7951145at2"/>
<dbReference type="Proteomes" id="UP000194474">
    <property type="component" value="Unassembled WGS sequence"/>
</dbReference>
<name>A0A1Y6GBL4_9HYPH</name>
<evidence type="ECO:0000256" key="1">
    <source>
        <dbReference type="SAM" id="Phobius"/>
    </source>
</evidence>
<sequence>MLWELAAIWIIVAATVVWFIRDERRLRFEKLNERARAYATAPAWRHQPAPIRRVSPQAAERDLTDIQRKFLEEMRRQRQR</sequence>
<dbReference type="RefSeq" id="WP_086471489.1">
    <property type="nucleotide sequence ID" value="NZ_FXWK01000002.1"/>
</dbReference>
<protein>
    <submittedName>
        <fullName evidence="2">Uncharacterized protein</fullName>
    </submittedName>
</protein>
<gene>
    <name evidence="2" type="ORF">SAMN06295905_3150</name>
</gene>
<proteinExistence type="predicted"/>
<accession>A0A1Y6GBL4</accession>
<reference evidence="3" key="1">
    <citation type="submission" date="2017-04" db="EMBL/GenBank/DDBJ databases">
        <authorList>
            <person name="Varghese N."/>
            <person name="Submissions S."/>
        </authorList>
    </citation>
    <scope>NUCLEOTIDE SEQUENCE [LARGE SCALE GENOMIC DNA]</scope>
</reference>
<evidence type="ECO:0000313" key="3">
    <source>
        <dbReference type="Proteomes" id="UP000194474"/>
    </source>
</evidence>
<dbReference type="EMBL" id="FXWK01000002">
    <property type="protein sequence ID" value="SMQ85857.1"/>
    <property type="molecule type" value="Genomic_DNA"/>
</dbReference>
<keyword evidence="1" id="KW-0812">Transmembrane</keyword>
<organism evidence="2 3">
    <name type="scientific">Devosia lucknowensis</name>
    <dbReference type="NCBI Taxonomy" id="1096929"/>
    <lineage>
        <taxon>Bacteria</taxon>
        <taxon>Pseudomonadati</taxon>
        <taxon>Pseudomonadota</taxon>
        <taxon>Alphaproteobacteria</taxon>
        <taxon>Hyphomicrobiales</taxon>
        <taxon>Devosiaceae</taxon>
        <taxon>Devosia</taxon>
    </lineage>
</organism>
<feature type="transmembrane region" description="Helical" evidence="1">
    <location>
        <begin position="6"/>
        <end position="21"/>
    </location>
</feature>
<evidence type="ECO:0000313" key="2">
    <source>
        <dbReference type="EMBL" id="SMQ85857.1"/>
    </source>
</evidence>
<keyword evidence="1" id="KW-1133">Transmembrane helix</keyword>
<keyword evidence="3" id="KW-1185">Reference proteome</keyword>
<dbReference type="AlphaFoldDB" id="A0A1Y6GBL4"/>